<evidence type="ECO:0000313" key="2">
    <source>
        <dbReference type="WBParaSite" id="ACRNAN_scaffold174.g32563.t1"/>
    </source>
</evidence>
<name>A0A914D1G4_9BILA</name>
<accession>A0A914D1G4</accession>
<keyword evidence="1" id="KW-1185">Reference proteome</keyword>
<evidence type="ECO:0000313" key="1">
    <source>
        <dbReference type="Proteomes" id="UP000887540"/>
    </source>
</evidence>
<organism evidence="1 2">
    <name type="scientific">Acrobeloides nanus</name>
    <dbReference type="NCBI Taxonomy" id="290746"/>
    <lineage>
        <taxon>Eukaryota</taxon>
        <taxon>Metazoa</taxon>
        <taxon>Ecdysozoa</taxon>
        <taxon>Nematoda</taxon>
        <taxon>Chromadorea</taxon>
        <taxon>Rhabditida</taxon>
        <taxon>Tylenchina</taxon>
        <taxon>Cephalobomorpha</taxon>
        <taxon>Cephaloboidea</taxon>
        <taxon>Cephalobidae</taxon>
        <taxon>Acrobeloides</taxon>
    </lineage>
</organism>
<proteinExistence type="predicted"/>
<dbReference type="WBParaSite" id="ACRNAN_scaffold174.g32563.t1">
    <property type="protein sequence ID" value="ACRNAN_scaffold174.g32563.t1"/>
    <property type="gene ID" value="ACRNAN_scaffold174.g32563"/>
</dbReference>
<dbReference type="Proteomes" id="UP000887540">
    <property type="component" value="Unplaced"/>
</dbReference>
<sequence>MNVECQVEKTLISDTKFMRQPTVDFLRVSELSKMFHDCRLRESKLFCQFSRGLAVVFFKKFHQAVIIELRWLSRAGSVIKVKV</sequence>
<protein>
    <submittedName>
        <fullName evidence="2">Uncharacterized protein</fullName>
    </submittedName>
</protein>
<dbReference type="AlphaFoldDB" id="A0A914D1G4"/>
<reference evidence="2" key="1">
    <citation type="submission" date="2022-11" db="UniProtKB">
        <authorList>
            <consortium name="WormBaseParasite"/>
        </authorList>
    </citation>
    <scope>IDENTIFICATION</scope>
</reference>